<dbReference type="InterPro" id="IPR027417">
    <property type="entry name" value="P-loop_NTPase"/>
</dbReference>
<dbReference type="Proteomes" id="UP000815677">
    <property type="component" value="Unassembled WGS sequence"/>
</dbReference>
<keyword evidence="5" id="KW-0807">Transducer</keyword>
<evidence type="ECO:0000256" key="2">
    <source>
        <dbReference type="ARBA" id="ARBA00022741"/>
    </source>
</evidence>
<evidence type="ECO:0000313" key="7">
    <source>
        <dbReference type="Proteomes" id="UP000815677"/>
    </source>
</evidence>
<dbReference type="SUPFAM" id="SSF52540">
    <property type="entry name" value="P-loop containing nucleoside triphosphate hydrolases"/>
    <property type="match status" value="1"/>
</dbReference>
<dbReference type="EMBL" id="DF844288">
    <property type="protein sequence ID" value="GAT48137.1"/>
    <property type="molecule type" value="Genomic_DNA"/>
</dbReference>
<dbReference type="SMART" id="SM00275">
    <property type="entry name" value="G_alpha"/>
    <property type="match status" value="1"/>
</dbReference>
<dbReference type="PRINTS" id="PR00318">
    <property type="entry name" value="GPROTEINA"/>
</dbReference>
<evidence type="ECO:0000256" key="5">
    <source>
        <dbReference type="ARBA" id="ARBA00023224"/>
    </source>
</evidence>
<reference evidence="6" key="1">
    <citation type="submission" date="2014-09" db="EMBL/GenBank/DDBJ databases">
        <title>Genome sequence of the luminous mushroom Mycena chlorophos for searching fungal bioluminescence genes.</title>
        <authorList>
            <person name="Tanaka Y."/>
            <person name="Kasuga D."/>
            <person name="Oba Y."/>
            <person name="Hase S."/>
            <person name="Sato K."/>
            <person name="Oba Y."/>
            <person name="Sakakibara Y."/>
        </authorList>
    </citation>
    <scope>NUCLEOTIDE SEQUENCE</scope>
</reference>
<keyword evidence="2" id="KW-0547">Nucleotide-binding</keyword>
<proteinExistence type="predicted"/>
<dbReference type="InterPro" id="IPR001019">
    <property type="entry name" value="Gprotein_alpha_su"/>
</dbReference>
<sequence>MAAAQAPDPDHARSREIDRQLAQAFAAAQTECTILLAGTQGAGKSTIMKQMKIIHHGSFTDEQLAEYQQDILGNGIDAAREMLRALEHGGPAEDGRQKLTEVFAAETPSDVTANAIHKLWTDSDVVDWFLRHAPETILTDNASYFLDHILRIAAPEYVPTQDDVLRARFNNAKTAETTFTMTRFTFKVVDIGGQPTESRNITMLIFCAPLVDYKKDRLRESRAYFESLINSPYFRRTTLVLFLNKFDLFRVHLNKAPMDEHFPDYTAGPDSVKAVKYILWQFMRLNHARMAINPHITNAIETDIRNPSIRSVLNVIKETILRGACLL</sequence>
<keyword evidence="3" id="KW-0460">Magnesium</keyword>
<keyword evidence="4" id="KW-0342">GTP-binding</keyword>
<dbReference type="PROSITE" id="PS51882">
    <property type="entry name" value="G_ALPHA"/>
    <property type="match status" value="1"/>
</dbReference>
<keyword evidence="1" id="KW-0479">Metal-binding</keyword>
<evidence type="ECO:0000256" key="3">
    <source>
        <dbReference type="ARBA" id="ARBA00022842"/>
    </source>
</evidence>
<name>A0ABQ0LAG6_MYCCL</name>
<keyword evidence="7" id="KW-1185">Reference proteome</keyword>
<dbReference type="Gene3D" id="1.10.400.10">
    <property type="entry name" value="GI Alpha 1, domain 2-like"/>
    <property type="match status" value="1"/>
</dbReference>
<evidence type="ECO:0000313" key="6">
    <source>
        <dbReference type="EMBL" id="GAT48137.1"/>
    </source>
</evidence>
<dbReference type="PANTHER" id="PTHR10218">
    <property type="entry name" value="GTP-BINDING PROTEIN ALPHA SUBUNIT"/>
    <property type="match status" value="1"/>
</dbReference>
<dbReference type="InterPro" id="IPR011025">
    <property type="entry name" value="GproteinA_insert"/>
</dbReference>
<evidence type="ECO:0000256" key="4">
    <source>
        <dbReference type="ARBA" id="ARBA00023134"/>
    </source>
</evidence>
<organism evidence="6 7">
    <name type="scientific">Mycena chlorophos</name>
    <name type="common">Agaric fungus</name>
    <name type="synonym">Agaricus chlorophos</name>
    <dbReference type="NCBI Taxonomy" id="658473"/>
    <lineage>
        <taxon>Eukaryota</taxon>
        <taxon>Fungi</taxon>
        <taxon>Dikarya</taxon>
        <taxon>Basidiomycota</taxon>
        <taxon>Agaricomycotina</taxon>
        <taxon>Agaricomycetes</taxon>
        <taxon>Agaricomycetidae</taxon>
        <taxon>Agaricales</taxon>
        <taxon>Marasmiineae</taxon>
        <taxon>Mycenaceae</taxon>
        <taxon>Mycena</taxon>
    </lineage>
</organism>
<accession>A0ABQ0LAG6</accession>
<dbReference type="Pfam" id="PF00503">
    <property type="entry name" value="G-alpha"/>
    <property type="match status" value="1"/>
</dbReference>
<evidence type="ECO:0000256" key="1">
    <source>
        <dbReference type="ARBA" id="ARBA00022723"/>
    </source>
</evidence>
<dbReference type="CDD" id="cd00066">
    <property type="entry name" value="G-alpha"/>
    <property type="match status" value="1"/>
</dbReference>
<gene>
    <name evidence="6" type="ORF">MCHLO_05569</name>
</gene>
<protein>
    <submittedName>
        <fullName evidence="6">G-protein alpha subunit</fullName>
    </submittedName>
</protein>
<dbReference type="PANTHER" id="PTHR10218:SF369">
    <property type="entry name" value="GUANINE NUCLEOTIDE-BINDING PROTEIN ALPHA-2 SUBUNIT"/>
    <property type="match status" value="1"/>
</dbReference>
<dbReference type="Gene3D" id="3.40.50.300">
    <property type="entry name" value="P-loop containing nucleotide triphosphate hydrolases"/>
    <property type="match status" value="1"/>
</dbReference>
<dbReference type="SUPFAM" id="SSF47895">
    <property type="entry name" value="Transducin (alpha subunit), insertion domain"/>
    <property type="match status" value="1"/>
</dbReference>